<dbReference type="InterPro" id="IPR045006">
    <property type="entry name" value="CHLI-like"/>
</dbReference>
<dbReference type="Pfam" id="PF13335">
    <property type="entry name" value="Mg_chelatase_C"/>
    <property type="match status" value="1"/>
</dbReference>
<protein>
    <submittedName>
        <fullName evidence="3">ATP-binding protein</fullName>
    </submittedName>
</protein>
<dbReference type="Pfam" id="PF13541">
    <property type="entry name" value="ChlI"/>
    <property type="match status" value="1"/>
</dbReference>
<organism evidence="3 4">
    <name type="scientific">Paractinoplanes globisporus</name>
    <dbReference type="NCBI Taxonomy" id="113565"/>
    <lineage>
        <taxon>Bacteria</taxon>
        <taxon>Bacillati</taxon>
        <taxon>Actinomycetota</taxon>
        <taxon>Actinomycetes</taxon>
        <taxon>Micromonosporales</taxon>
        <taxon>Micromonosporaceae</taxon>
        <taxon>Paractinoplanes</taxon>
    </lineage>
</organism>
<dbReference type="Proteomes" id="UP001602245">
    <property type="component" value="Unassembled WGS sequence"/>
</dbReference>
<evidence type="ECO:0000259" key="1">
    <source>
        <dbReference type="Pfam" id="PF01078"/>
    </source>
</evidence>
<gene>
    <name evidence="3" type="ORF">ACFY35_20715</name>
</gene>
<reference evidence="3 4" key="1">
    <citation type="submission" date="2024-10" db="EMBL/GenBank/DDBJ databases">
        <title>The Natural Products Discovery Center: Release of the First 8490 Sequenced Strains for Exploring Actinobacteria Biosynthetic Diversity.</title>
        <authorList>
            <person name="Kalkreuter E."/>
            <person name="Kautsar S.A."/>
            <person name="Yang D."/>
            <person name="Bader C.D."/>
            <person name="Teijaro C.N."/>
            <person name="Fluegel L."/>
            <person name="Davis C.M."/>
            <person name="Simpson J.R."/>
            <person name="Lauterbach L."/>
            <person name="Steele A.D."/>
            <person name="Gui C."/>
            <person name="Meng S."/>
            <person name="Li G."/>
            <person name="Viehrig K."/>
            <person name="Ye F."/>
            <person name="Su P."/>
            <person name="Kiefer A.F."/>
            <person name="Nichols A."/>
            <person name="Cepeda A.J."/>
            <person name="Yan W."/>
            <person name="Fan B."/>
            <person name="Jiang Y."/>
            <person name="Adhikari A."/>
            <person name="Zheng C.-J."/>
            <person name="Schuster L."/>
            <person name="Cowan T.M."/>
            <person name="Smanski M.J."/>
            <person name="Chevrette M.G."/>
            <person name="De Carvalho L.P.S."/>
            <person name="Shen B."/>
        </authorList>
    </citation>
    <scope>NUCLEOTIDE SEQUENCE [LARGE SCALE GENOMIC DNA]</scope>
    <source>
        <strain evidence="3 4">NPDC000087</strain>
    </source>
</reference>
<dbReference type="Gene3D" id="3.30.230.10">
    <property type="match status" value="1"/>
</dbReference>
<keyword evidence="3" id="KW-0067">ATP-binding</keyword>
<dbReference type="SUPFAM" id="SSF54211">
    <property type="entry name" value="Ribosomal protein S5 domain 2-like"/>
    <property type="match status" value="1"/>
</dbReference>
<dbReference type="PANTHER" id="PTHR32039">
    <property type="entry name" value="MAGNESIUM-CHELATASE SUBUNIT CHLI"/>
    <property type="match status" value="1"/>
</dbReference>
<dbReference type="SUPFAM" id="SSF52540">
    <property type="entry name" value="P-loop containing nucleoside triphosphate hydrolases"/>
    <property type="match status" value="1"/>
</dbReference>
<proteinExistence type="predicted"/>
<keyword evidence="3" id="KW-0547">Nucleotide-binding</keyword>
<dbReference type="InterPro" id="IPR014721">
    <property type="entry name" value="Ribsml_uS5_D2-typ_fold_subgr"/>
</dbReference>
<dbReference type="InterPro" id="IPR000523">
    <property type="entry name" value="Mg_chelatse_chII-like_cat_dom"/>
</dbReference>
<dbReference type="Gene3D" id="3.40.50.300">
    <property type="entry name" value="P-loop containing nucleotide triphosphate hydrolases"/>
    <property type="match status" value="1"/>
</dbReference>
<dbReference type="GO" id="GO:0005524">
    <property type="term" value="F:ATP binding"/>
    <property type="evidence" value="ECO:0007669"/>
    <property type="project" value="UniProtKB-KW"/>
</dbReference>
<dbReference type="EMBL" id="JBIAZU010000003">
    <property type="protein sequence ID" value="MFF5291871.1"/>
    <property type="molecule type" value="Genomic_DNA"/>
</dbReference>
<dbReference type="Pfam" id="PF01078">
    <property type="entry name" value="Mg_chelatase"/>
    <property type="match status" value="1"/>
</dbReference>
<dbReference type="PANTHER" id="PTHR32039:SF7">
    <property type="entry name" value="COMPETENCE PROTEIN COMM"/>
    <property type="match status" value="1"/>
</dbReference>
<dbReference type="InterPro" id="IPR025158">
    <property type="entry name" value="Mg_chelat-rel_C"/>
</dbReference>
<dbReference type="InterPro" id="IPR020568">
    <property type="entry name" value="Ribosomal_Su5_D2-typ_SF"/>
</dbReference>
<feature type="domain" description="Mg chelatase-related protein C-terminal" evidence="2">
    <location>
        <begin position="385"/>
        <end position="482"/>
    </location>
</feature>
<evidence type="ECO:0000313" key="4">
    <source>
        <dbReference type="Proteomes" id="UP001602245"/>
    </source>
</evidence>
<accession>A0ABW6WI38</accession>
<evidence type="ECO:0000313" key="3">
    <source>
        <dbReference type="EMBL" id="MFF5291871.1"/>
    </source>
</evidence>
<sequence>MTSVTALSLCPEGILDRLVLVSAETTAGGGRLDIAGPDGAATPELRDRVYAGIINSGLTWRPQTVTVAVNPLGGATAHACADLAVAAAILAATGYLPATALDGVVFLGELGLDGAIRTVRETLKLVASAAELGYSTVVVPAGNAAQARLVPGIRVVAAETLHQVVRWATTGEDPVLMEAAEPSRPSAVVDVPDLVQLPAGWRATRFALQIAAAGGHHVLFTGPAGEAVLAARCLPSLLPDLDDPAALQVSALHAAAGLTVEELIRRPPLLAPHCSSSFASVLGGRKPGAVSLAHRGVLLLEDASEFDERILRALRQPLDSGIVQLARARGAHTYPAGFQMMLTCRTGHGSAVAQRAYRARLAGIADRADMTIAVGNTPSADAEPGEASAPAAARVAAARAVAADRWRAEGYATNADIPLDRIQQRPFRLPPPVLAPAARLREQGAISNTGYGQIARLAWTIADLDGLPLPGRDEVERAIQLRRGEAHD</sequence>
<name>A0ABW6WI38_9ACTN</name>
<feature type="domain" description="Magnesium chelatase ChlI-like catalytic" evidence="1">
    <location>
        <begin position="200"/>
        <end position="377"/>
    </location>
</feature>
<dbReference type="RefSeq" id="WP_026205712.1">
    <property type="nucleotide sequence ID" value="NZ_JBIAZU010000003.1"/>
</dbReference>
<evidence type="ECO:0000259" key="2">
    <source>
        <dbReference type="Pfam" id="PF13335"/>
    </source>
</evidence>
<dbReference type="InterPro" id="IPR027417">
    <property type="entry name" value="P-loop_NTPase"/>
</dbReference>
<keyword evidence="4" id="KW-1185">Reference proteome</keyword>
<comment type="caution">
    <text evidence="3">The sequence shown here is derived from an EMBL/GenBank/DDBJ whole genome shotgun (WGS) entry which is preliminary data.</text>
</comment>